<gene>
    <name evidence="1" type="ORF">AOQ84DRAFT_417556</name>
</gene>
<dbReference type="AlphaFoldDB" id="A0A8E2JXA9"/>
<reference evidence="1 2" key="1">
    <citation type="journal article" date="2016" name="Nat. Commun.">
        <title>Ectomycorrhizal ecology is imprinted in the genome of the dominant symbiotic fungus Cenococcum geophilum.</title>
        <authorList>
            <consortium name="DOE Joint Genome Institute"/>
            <person name="Peter M."/>
            <person name="Kohler A."/>
            <person name="Ohm R.A."/>
            <person name="Kuo A."/>
            <person name="Krutzmann J."/>
            <person name="Morin E."/>
            <person name="Arend M."/>
            <person name="Barry K.W."/>
            <person name="Binder M."/>
            <person name="Choi C."/>
            <person name="Clum A."/>
            <person name="Copeland A."/>
            <person name="Grisel N."/>
            <person name="Haridas S."/>
            <person name="Kipfer T."/>
            <person name="LaButti K."/>
            <person name="Lindquist E."/>
            <person name="Lipzen A."/>
            <person name="Maire R."/>
            <person name="Meier B."/>
            <person name="Mihaltcheva S."/>
            <person name="Molinier V."/>
            <person name="Murat C."/>
            <person name="Poggeler S."/>
            <person name="Quandt C.A."/>
            <person name="Sperisen C."/>
            <person name="Tritt A."/>
            <person name="Tisserant E."/>
            <person name="Crous P.W."/>
            <person name="Henrissat B."/>
            <person name="Nehls U."/>
            <person name="Egli S."/>
            <person name="Spatafora J.W."/>
            <person name="Grigoriev I.V."/>
            <person name="Martin F.M."/>
        </authorList>
    </citation>
    <scope>NUCLEOTIDE SEQUENCE [LARGE SCALE GENOMIC DNA]</scope>
    <source>
        <strain evidence="1 2">CBS 207.34</strain>
    </source>
</reference>
<dbReference type="InterPro" id="IPR032710">
    <property type="entry name" value="NTF2-like_dom_sf"/>
</dbReference>
<dbReference type="SUPFAM" id="SSF54427">
    <property type="entry name" value="NTF2-like"/>
    <property type="match status" value="1"/>
</dbReference>
<accession>A0A8E2JXA9</accession>
<proteinExistence type="predicted"/>
<keyword evidence="2" id="KW-1185">Reference proteome</keyword>
<dbReference type="EMBL" id="KV748807">
    <property type="protein sequence ID" value="OCL12948.1"/>
    <property type="molecule type" value="Genomic_DNA"/>
</dbReference>
<organism evidence="1 2">
    <name type="scientific">Glonium stellatum</name>
    <dbReference type="NCBI Taxonomy" id="574774"/>
    <lineage>
        <taxon>Eukaryota</taxon>
        <taxon>Fungi</taxon>
        <taxon>Dikarya</taxon>
        <taxon>Ascomycota</taxon>
        <taxon>Pezizomycotina</taxon>
        <taxon>Dothideomycetes</taxon>
        <taxon>Pleosporomycetidae</taxon>
        <taxon>Gloniales</taxon>
        <taxon>Gloniaceae</taxon>
        <taxon>Glonium</taxon>
    </lineage>
</organism>
<evidence type="ECO:0008006" key="3">
    <source>
        <dbReference type="Google" id="ProtNLM"/>
    </source>
</evidence>
<dbReference type="OrthoDB" id="5377620at2759"/>
<sequence length="178" mass="19586">MSATTTTVLTYPTSYTPTTRLQPSLTFLELYTAKVDSLDLSGPSTAYYSPNAIFYNTDGTVYSGGTAIWTWMRGLFGPFAALKHNILSIRLTQGVEVEGLGKGDLAVLETQTSFWLKGPDGARQEEPVVVPRLLSFLVGEAEDGLGTQGRWIVEGKVWWDTGVLMREVARRKGESETR</sequence>
<evidence type="ECO:0000313" key="1">
    <source>
        <dbReference type="EMBL" id="OCL12948.1"/>
    </source>
</evidence>
<name>A0A8E2JXA9_9PEZI</name>
<dbReference type="Proteomes" id="UP000250140">
    <property type="component" value="Unassembled WGS sequence"/>
</dbReference>
<protein>
    <recommendedName>
        <fullName evidence="3">SnoaL-like domain-containing protein</fullName>
    </recommendedName>
</protein>
<evidence type="ECO:0000313" key="2">
    <source>
        <dbReference type="Proteomes" id="UP000250140"/>
    </source>
</evidence>
<dbReference type="Gene3D" id="3.10.450.50">
    <property type="match status" value="1"/>
</dbReference>